<accession>A0A1G1XMA8</accession>
<dbReference type="EMBL" id="MHHZ01000021">
    <property type="protein sequence ID" value="OGY41169.1"/>
    <property type="molecule type" value="Genomic_DNA"/>
</dbReference>
<evidence type="ECO:0000313" key="2">
    <source>
        <dbReference type="Proteomes" id="UP000176498"/>
    </source>
</evidence>
<name>A0A1G1XMA8_9BACT</name>
<evidence type="ECO:0008006" key="3">
    <source>
        <dbReference type="Google" id="ProtNLM"/>
    </source>
</evidence>
<organism evidence="1 2">
    <name type="scientific">Candidatus Buchananbacteria bacterium RBG_13_36_9</name>
    <dbReference type="NCBI Taxonomy" id="1797530"/>
    <lineage>
        <taxon>Bacteria</taxon>
        <taxon>Candidatus Buchananiibacteriota</taxon>
    </lineage>
</organism>
<gene>
    <name evidence="1" type="ORF">A2Y82_01805</name>
</gene>
<reference evidence="1 2" key="1">
    <citation type="journal article" date="2016" name="Nat. Commun.">
        <title>Thousands of microbial genomes shed light on interconnected biogeochemical processes in an aquifer system.</title>
        <authorList>
            <person name="Anantharaman K."/>
            <person name="Brown C.T."/>
            <person name="Hug L.A."/>
            <person name="Sharon I."/>
            <person name="Castelle C.J."/>
            <person name="Probst A.J."/>
            <person name="Thomas B.C."/>
            <person name="Singh A."/>
            <person name="Wilkins M.J."/>
            <person name="Karaoz U."/>
            <person name="Brodie E.L."/>
            <person name="Williams K.H."/>
            <person name="Hubbard S.S."/>
            <person name="Banfield J.F."/>
        </authorList>
    </citation>
    <scope>NUCLEOTIDE SEQUENCE [LARGE SCALE GENOMIC DNA]</scope>
</reference>
<sequence length="225" mass="26629">MDSQIVTETNKGKVIMRDNNVRIEVVSQITDPKFQEELWAILEKAKTFTDLVSPWRQNLNQEEFLVRIVHPDVLVFVMYEDDEIIGFTYNTNNLDLAPWLNHKFFQHNCPTLFEQQKIWCNIGIVIRLDKQDKGFLKKLIVETWDFGTSDGRIMIVDFSWRIFGGASWIDHTLKYSKGQKQKDYRYTIYERQQFSVCWNQDEGPDDKELVAFMMENPIFGKKNGN</sequence>
<protein>
    <recommendedName>
        <fullName evidence="3">N-acetyltransferase domain-containing protein</fullName>
    </recommendedName>
</protein>
<dbReference type="AlphaFoldDB" id="A0A1G1XMA8"/>
<evidence type="ECO:0000313" key="1">
    <source>
        <dbReference type="EMBL" id="OGY41169.1"/>
    </source>
</evidence>
<comment type="caution">
    <text evidence="1">The sequence shown here is derived from an EMBL/GenBank/DDBJ whole genome shotgun (WGS) entry which is preliminary data.</text>
</comment>
<proteinExistence type="predicted"/>
<dbReference type="Proteomes" id="UP000176498">
    <property type="component" value="Unassembled WGS sequence"/>
</dbReference>